<comment type="similarity">
    <text evidence="2">Belongs to the SELO family.</text>
</comment>
<keyword evidence="6" id="KW-0547">Nucleotide-binding</keyword>
<evidence type="ECO:0000256" key="6">
    <source>
        <dbReference type="ARBA" id="ARBA00022741"/>
    </source>
</evidence>
<evidence type="ECO:0000256" key="7">
    <source>
        <dbReference type="ARBA" id="ARBA00022840"/>
    </source>
</evidence>
<proteinExistence type="inferred from homology"/>
<keyword evidence="3" id="KW-0808">Transferase</keyword>
<dbReference type="Pfam" id="PF02696">
    <property type="entry name" value="SelO"/>
    <property type="match status" value="1"/>
</dbReference>
<dbReference type="OMA" id="EAQPYVC"/>
<dbReference type="InterPro" id="IPR003846">
    <property type="entry name" value="SelO"/>
</dbReference>
<evidence type="ECO:0000256" key="1">
    <source>
        <dbReference type="ARBA" id="ARBA00001946"/>
    </source>
</evidence>
<dbReference type="AlphaFoldDB" id="A0A0L8HGX7"/>
<dbReference type="PANTHER" id="PTHR12153">
    <property type="entry name" value="SELENOPROTEIN O"/>
    <property type="match status" value="1"/>
</dbReference>
<sequence>MFGRCLTRLRPIRNVRICFLSKTEPCYCCLSQEQDPTVAKTCPLASLNTIKSLHTAIAYFCPCQPQKELRMRQLTFDNQALKCLPFDPSDDVKTQRSVPNACFSKAQPTPVENPVMVAYSSSALALLGLSVEDIETNEAVEYFSGNKIMKGSEPAAHCYCGYQFGLFSGQLGDGAAMYLGEVINDKNERWEIQLKGAGLTPFSRGADGRKVLRSSIREFLCSEAFYYLGIPTTRAGTCITSDSTVVRDIFYSGNPRQEKCTIVLRIAPTFLRFGSFEIFKAEDDLTKRSGPSTGNKELLFQLLDYSVKSFYPEIWSEHQNDKQQMYLNFYKEIVKRTAKLVAAWQCVGWCHGVLNTDNMSILGLTIDYGPFGFMDRFNDDFICNSSDGEGRYSYSKQPEICKWNCRKLAEDIQEAVPLDKTLPELENIFDKTFSDEYFGMMKKKLGFQKDHKELNNIVKDLLKTMCSTGADFTNTFRFLSKLAVPGGEGIGIDEALEYLVSNCSTIEELKADCHLRVDARDFNLILAIAQTNPDILTQLGPEVHKVFKELERIENARKLADRSQEEKEQSDKTEWKAWLEQYLQLLQTEASEEDDLEGFCKKRVHLMNSINPRFVLRNYIAENAIKAAEAGDFFEVRRVYSLLQNPYTDNIELDEVSTNRLDISSNTDNTDQASSCEGAVAAAAAAAAASSCEGAVAAVAAASSCEGAVAAAVEDSSVYSSSGISYDCKPPSWAYDIRVS</sequence>
<dbReference type="GO" id="GO:0005524">
    <property type="term" value="F:ATP binding"/>
    <property type="evidence" value="ECO:0007669"/>
    <property type="project" value="UniProtKB-KW"/>
</dbReference>
<keyword evidence="8" id="KW-0460">Magnesium</keyword>
<evidence type="ECO:0000256" key="5">
    <source>
        <dbReference type="ARBA" id="ARBA00022723"/>
    </source>
</evidence>
<evidence type="ECO:0000256" key="3">
    <source>
        <dbReference type="ARBA" id="ARBA00022679"/>
    </source>
</evidence>
<name>A0A0L8HGX7_OCTBM</name>
<dbReference type="OrthoDB" id="10254721at2759"/>
<evidence type="ECO:0000256" key="8">
    <source>
        <dbReference type="ARBA" id="ARBA00022842"/>
    </source>
</evidence>
<dbReference type="HAMAP" id="MF_00692">
    <property type="entry name" value="SelO"/>
    <property type="match status" value="1"/>
</dbReference>
<keyword evidence="5" id="KW-0479">Metal-binding</keyword>
<dbReference type="STRING" id="37653.A0A0L8HGX7"/>
<evidence type="ECO:0000256" key="9">
    <source>
        <dbReference type="ARBA" id="ARBA00031547"/>
    </source>
</evidence>
<keyword evidence="7" id="KW-0067">ATP-binding</keyword>
<dbReference type="PANTHER" id="PTHR12153:SF15">
    <property type="entry name" value="PROTEIN ADENYLYLTRANSFERASE SELO, MITOCHONDRIAL"/>
    <property type="match status" value="1"/>
</dbReference>
<reference evidence="10" key="1">
    <citation type="submission" date="2015-07" db="EMBL/GenBank/DDBJ databases">
        <title>MeaNS - Measles Nucleotide Surveillance Program.</title>
        <authorList>
            <person name="Tran T."/>
            <person name="Druce J."/>
        </authorList>
    </citation>
    <scope>NUCLEOTIDE SEQUENCE</scope>
    <source>
        <strain evidence="10">UCB-OBI-ISO-001</strain>
        <tissue evidence="10">Gonad</tissue>
    </source>
</reference>
<dbReference type="KEGG" id="obi:106870718"/>
<evidence type="ECO:0000256" key="4">
    <source>
        <dbReference type="ARBA" id="ARBA00022695"/>
    </source>
</evidence>
<evidence type="ECO:0000313" key="10">
    <source>
        <dbReference type="EMBL" id="KOF88508.1"/>
    </source>
</evidence>
<evidence type="ECO:0000256" key="2">
    <source>
        <dbReference type="ARBA" id="ARBA00009747"/>
    </source>
</evidence>
<gene>
    <name evidence="10" type="ORF">OCBIM_22014747mg</name>
</gene>
<protein>
    <recommendedName>
        <fullName evidence="9">Selenoprotein O</fullName>
    </recommendedName>
</protein>
<organism evidence="10">
    <name type="scientific">Octopus bimaculoides</name>
    <name type="common">California two-spotted octopus</name>
    <dbReference type="NCBI Taxonomy" id="37653"/>
    <lineage>
        <taxon>Eukaryota</taxon>
        <taxon>Metazoa</taxon>
        <taxon>Spiralia</taxon>
        <taxon>Lophotrochozoa</taxon>
        <taxon>Mollusca</taxon>
        <taxon>Cephalopoda</taxon>
        <taxon>Coleoidea</taxon>
        <taxon>Octopodiformes</taxon>
        <taxon>Octopoda</taxon>
        <taxon>Incirrata</taxon>
        <taxon>Octopodidae</taxon>
        <taxon>Octopus</taxon>
    </lineage>
</organism>
<dbReference type="EMBL" id="KQ418175">
    <property type="protein sequence ID" value="KOF88508.1"/>
    <property type="molecule type" value="Genomic_DNA"/>
</dbReference>
<dbReference type="GO" id="GO:0016779">
    <property type="term" value="F:nucleotidyltransferase activity"/>
    <property type="evidence" value="ECO:0007669"/>
    <property type="project" value="UniProtKB-KW"/>
</dbReference>
<dbReference type="GO" id="GO:0046872">
    <property type="term" value="F:metal ion binding"/>
    <property type="evidence" value="ECO:0007669"/>
    <property type="project" value="UniProtKB-KW"/>
</dbReference>
<dbReference type="NCBIfam" id="NF000658">
    <property type="entry name" value="PRK00029.1"/>
    <property type="match status" value="1"/>
</dbReference>
<accession>A0A0L8HGX7</accession>
<keyword evidence="4" id="KW-0548">Nucleotidyltransferase</keyword>
<comment type="cofactor">
    <cofactor evidence="1">
        <name>Mg(2+)</name>
        <dbReference type="ChEBI" id="CHEBI:18420"/>
    </cofactor>
</comment>